<evidence type="ECO:0000313" key="4">
    <source>
        <dbReference type="Proteomes" id="UP000235748"/>
    </source>
</evidence>
<protein>
    <submittedName>
        <fullName evidence="3">Uncharacterized protein</fullName>
    </submittedName>
</protein>
<dbReference type="Proteomes" id="UP000235748">
    <property type="component" value="Unassembled WGS sequence"/>
</dbReference>
<dbReference type="GeneID" id="42043280"/>
<sequence length="61" mass="6770">MKLIIGIVLLVILLGSAWNNYRGLKHATAQGANTTRYKIILGVDVILFVLILLTIVLQLMH</sequence>
<accession>A0A1Z3U172</accession>
<keyword evidence="1" id="KW-0812">Transmembrane</keyword>
<dbReference type="EMBL" id="JANSLD010000048">
    <property type="protein sequence ID" value="MCY1584255.1"/>
    <property type="molecule type" value="Genomic_DNA"/>
</dbReference>
<dbReference type="RefSeq" id="WP_002471278.1">
    <property type="nucleotide sequence ID" value="NZ_CP022096.2"/>
</dbReference>
<feature type="transmembrane region" description="Helical" evidence="1">
    <location>
        <begin position="39"/>
        <end position="60"/>
    </location>
</feature>
<evidence type="ECO:0000256" key="1">
    <source>
        <dbReference type="SAM" id="Phobius"/>
    </source>
</evidence>
<proteinExistence type="predicted"/>
<dbReference type="KEGG" id="spet:CEP67_05500"/>
<keyword evidence="1" id="KW-1133">Transmembrane helix</keyword>
<evidence type="ECO:0000313" key="5">
    <source>
        <dbReference type="Proteomes" id="UP001072952"/>
    </source>
</evidence>
<reference evidence="2" key="2">
    <citation type="journal article" date="2022" name="Int. J. Mol. Sci.">
        <title>Phenotypic and Genotypic Virulence Characterisation of Staphylococcus pettenkoferi Strains Isolated from Human Bloodstream and Diabetic Foot Infections.</title>
        <authorList>
            <person name="Magnan C."/>
            <person name="Ahmad-Mansour N."/>
            <person name="Pouget C."/>
            <person name="Morsli M."/>
            <person name="Huc-Brandt S."/>
            <person name="Pantel A."/>
            <person name="Dunyach-Remy C."/>
            <person name="Sotto A."/>
            <person name="Molle V."/>
            <person name="Lavigne J.-P."/>
        </authorList>
    </citation>
    <scope>NUCLEOTIDE SEQUENCE</scope>
    <source>
        <strain evidence="2">NSP012P</strain>
    </source>
</reference>
<reference evidence="2" key="3">
    <citation type="submission" date="2022-08" db="EMBL/GenBank/DDBJ databases">
        <authorList>
            <person name="Magnan C."/>
        </authorList>
    </citation>
    <scope>NUCLEOTIDE SEQUENCE</scope>
    <source>
        <strain evidence="2">NSP012P</strain>
    </source>
</reference>
<keyword evidence="5" id="KW-1185">Reference proteome</keyword>
<dbReference type="Proteomes" id="UP001072952">
    <property type="component" value="Unassembled WGS sequence"/>
</dbReference>
<organism evidence="3 4">
    <name type="scientific">Staphylococcus pettenkoferi</name>
    <dbReference type="NCBI Taxonomy" id="170573"/>
    <lineage>
        <taxon>Bacteria</taxon>
        <taxon>Bacillati</taxon>
        <taxon>Bacillota</taxon>
        <taxon>Bacilli</taxon>
        <taxon>Bacillales</taxon>
        <taxon>Staphylococcaceae</taxon>
        <taxon>Staphylococcus</taxon>
    </lineage>
</organism>
<evidence type="ECO:0000313" key="3">
    <source>
        <dbReference type="EMBL" id="PMC18002.1"/>
    </source>
</evidence>
<dbReference type="EMBL" id="PNGG01000005">
    <property type="protein sequence ID" value="PMC18002.1"/>
    <property type="molecule type" value="Genomic_DNA"/>
</dbReference>
<keyword evidence="1" id="KW-0472">Membrane</keyword>
<comment type="caution">
    <text evidence="3">The sequence shown here is derived from an EMBL/GenBank/DDBJ whole genome shotgun (WGS) entry which is preliminary data.</text>
</comment>
<dbReference type="AlphaFoldDB" id="A0A1Z3U172"/>
<evidence type="ECO:0000313" key="2">
    <source>
        <dbReference type="EMBL" id="MCY1584255.1"/>
    </source>
</evidence>
<reference evidence="3 4" key="1">
    <citation type="submission" date="2017-09" db="EMBL/GenBank/DDBJ databases">
        <title>Bacterial strain isolated from the female urinary microbiota.</title>
        <authorList>
            <person name="Thomas-White K."/>
            <person name="Kumar N."/>
            <person name="Forster S."/>
            <person name="Putonti C."/>
            <person name="Lawley T."/>
            <person name="Wolfe A.J."/>
        </authorList>
    </citation>
    <scope>NUCLEOTIDE SEQUENCE [LARGE SCALE GENOMIC DNA]</scope>
    <source>
        <strain evidence="3 4">UMB0834</strain>
    </source>
</reference>
<name>A0A1Z3U172_9STAP</name>
<gene>
    <name evidence="3" type="ORF">CJ235_09230</name>
    <name evidence="2" type="ORF">NW133_12210</name>
</gene>